<gene>
    <name evidence="3" type="ORF">RirG_115630</name>
</gene>
<dbReference type="InterPro" id="IPR006597">
    <property type="entry name" value="Sel1-like"/>
</dbReference>
<dbReference type="Proteomes" id="UP000022910">
    <property type="component" value="Unassembled WGS sequence"/>
</dbReference>
<dbReference type="GO" id="GO:0004672">
    <property type="term" value="F:protein kinase activity"/>
    <property type="evidence" value="ECO:0007669"/>
    <property type="project" value="InterPro"/>
</dbReference>
<evidence type="ECO:0000313" key="3">
    <source>
        <dbReference type="EMBL" id="EXX67305.1"/>
    </source>
</evidence>
<comment type="similarity">
    <text evidence="1">Belongs to the sel-1 family.</text>
</comment>
<dbReference type="PROSITE" id="PS50011">
    <property type="entry name" value="PROTEIN_KINASE_DOM"/>
    <property type="match status" value="1"/>
</dbReference>
<dbReference type="Gene3D" id="1.25.40.10">
    <property type="entry name" value="Tetratricopeptide repeat domain"/>
    <property type="match status" value="3"/>
</dbReference>
<dbReference type="GO" id="GO:0005524">
    <property type="term" value="F:ATP binding"/>
    <property type="evidence" value="ECO:0007669"/>
    <property type="project" value="InterPro"/>
</dbReference>
<dbReference type="Pfam" id="PF07714">
    <property type="entry name" value="PK_Tyr_Ser-Thr"/>
    <property type="match status" value="1"/>
</dbReference>
<keyword evidence="4" id="KW-1185">Reference proteome</keyword>
<dbReference type="SUPFAM" id="SSF56112">
    <property type="entry name" value="Protein kinase-like (PK-like)"/>
    <property type="match status" value="1"/>
</dbReference>
<feature type="domain" description="Protein kinase" evidence="2">
    <location>
        <begin position="418"/>
        <end position="691"/>
    </location>
</feature>
<name>A0A015JJH8_RHIIW</name>
<dbReference type="HOGENOM" id="CLU_000288_97_1_1"/>
<dbReference type="SUPFAM" id="SSF81901">
    <property type="entry name" value="HCP-like"/>
    <property type="match status" value="2"/>
</dbReference>
<proteinExistence type="inferred from homology"/>
<organism evidence="3 4">
    <name type="scientific">Rhizophagus irregularis (strain DAOM 197198w)</name>
    <name type="common">Glomus intraradices</name>
    <dbReference type="NCBI Taxonomy" id="1432141"/>
    <lineage>
        <taxon>Eukaryota</taxon>
        <taxon>Fungi</taxon>
        <taxon>Fungi incertae sedis</taxon>
        <taxon>Mucoromycota</taxon>
        <taxon>Glomeromycotina</taxon>
        <taxon>Glomeromycetes</taxon>
        <taxon>Glomerales</taxon>
        <taxon>Glomeraceae</taxon>
        <taxon>Rhizophagus</taxon>
    </lineage>
</organism>
<dbReference type="AlphaFoldDB" id="A0A015JJH8"/>
<dbReference type="InterPro" id="IPR001245">
    <property type="entry name" value="Ser-Thr/Tyr_kinase_cat_dom"/>
</dbReference>
<accession>A0A015JJH8</accession>
<dbReference type="Gene3D" id="1.10.510.10">
    <property type="entry name" value="Transferase(Phosphotransferase) domain 1"/>
    <property type="match status" value="1"/>
</dbReference>
<dbReference type="InterPro" id="IPR011009">
    <property type="entry name" value="Kinase-like_dom_sf"/>
</dbReference>
<dbReference type="PANTHER" id="PTHR11102:SF160">
    <property type="entry name" value="ERAD-ASSOCIATED E3 UBIQUITIN-PROTEIN LIGASE COMPONENT HRD3"/>
    <property type="match status" value="1"/>
</dbReference>
<evidence type="ECO:0000313" key="4">
    <source>
        <dbReference type="Proteomes" id="UP000022910"/>
    </source>
</evidence>
<dbReference type="OrthoDB" id="272077at2759"/>
<evidence type="ECO:0000259" key="2">
    <source>
        <dbReference type="PROSITE" id="PS50011"/>
    </source>
</evidence>
<evidence type="ECO:0000256" key="1">
    <source>
        <dbReference type="ARBA" id="ARBA00038101"/>
    </source>
</evidence>
<protein>
    <submittedName>
        <fullName evidence="3">Skt5p</fullName>
    </submittedName>
</protein>
<dbReference type="PANTHER" id="PTHR11102">
    <property type="entry name" value="SEL-1-LIKE PROTEIN"/>
    <property type="match status" value="1"/>
</dbReference>
<dbReference type="SMART" id="SM00671">
    <property type="entry name" value="SEL1"/>
    <property type="match status" value="10"/>
</dbReference>
<comment type="caution">
    <text evidence="3">The sequence shown here is derived from an EMBL/GenBank/DDBJ whole genome shotgun (WGS) entry which is preliminary data.</text>
</comment>
<dbReference type="InterPro" id="IPR000719">
    <property type="entry name" value="Prot_kinase_dom"/>
</dbReference>
<reference evidence="3 4" key="1">
    <citation type="submission" date="2014-02" db="EMBL/GenBank/DDBJ databases">
        <title>Single nucleus genome sequencing reveals high similarity among nuclei of an endomycorrhizal fungus.</title>
        <authorList>
            <person name="Lin K."/>
            <person name="Geurts R."/>
            <person name="Zhang Z."/>
            <person name="Limpens E."/>
            <person name="Saunders D.G."/>
            <person name="Mu D."/>
            <person name="Pang E."/>
            <person name="Cao H."/>
            <person name="Cha H."/>
            <person name="Lin T."/>
            <person name="Zhou Q."/>
            <person name="Shang Y."/>
            <person name="Li Y."/>
            <person name="Ivanov S."/>
            <person name="Sharma T."/>
            <person name="Velzen R.V."/>
            <person name="Ruijter N.D."/>
            <person name="Aanen D.K."/>
            <person name="Win J."/>
            <person name="Kamoun S."/>
            <person name="Bisseling T."/>
            <person name="Huang S."/>
        </authorList>
    </citation>
    <scope>NUCLEOTIDE SEQUENCE [LARGE SCALE GENOMIC DNA]</scope>
    <source>
        <strain evidence="4">DAOM197198w</strain>
    </source>
</reference>
<sequence length="788" mass="91905">MYNLARYHENGKGTEKNLEEAFHWYQKAAEKGNIDAMSRLATYYRNGKGTERNLEKAFHWCQKAAEKDDILAMFNLANLYYYNGEGIERNFEKAFYLYQKAAEGGDEDAMFNLSICYLKGDGTEKNFEKYFYWQQKAAENGEGIEKNFEKYFYWQQKAAENGHIDAMFNLGIFYYKGEGIEKNFEKAFHWHQKAAENGHIDAMFNLAIHYENGEGTEMNLEKALHWCQKAAEKDHIGAMFVLAKLYFLGEGTENDFEKFFHLFQKAAENGHIHAMFGLAMIYRNGKGTEKNLEKAILWYQKAAEKGNIYSMFSLAEIYYNGEGIEKNLEKAFHWCQKAAEKGDIEAISCLATYYRNGEGTEKNLERASYWHQIAVEKNQINSKSETSKNEFIDKFIQEAQINAKNSYEILEWIPYNNLSSINYYDKGGFSEIYKAIWSDGPICGWNFDKQRWNRQACYEVVLKILNNSSSLDNKFLDEWKYHYNCQKKSLSKFIQFFGITQDPNNLKYIIVMSYAKKGSLRNCLSDIIKFKWQDRLQLLKNIISGLKVIHESNLTHGDFHDGNILMSNNYNEIFIIDLGLCKPINDDNNDNEVCGVLPYMAPEILRNKPYTPASDIYSFSMIMWEFISGIPPFKNKVYDHHLVLSICEGERPEIIENTPKCYVDLMKKCWDSDPSNRPTITSLEYIVSNWIECINYYYIMNGYGDCDGKHKYLPEHLNDILEFVEASKALVQEQENFSIIQYHLQAYYTSRKLTEILVNDISECMDCEITITPLKDLSIKTEMSKSKF</sequence>
<dbReference type="InterPro" id="IPR011990">
    <property type="entry name" value="TPR-like_helical_dom_sf"/>
</dbReference>
<dbReference type="Pfam" id="PF08238">
    <property type="entry name" value="Sel1"/>
    <property type="match status" value="10"/>
</dbReference>
<dbReference type="InterPro" id="IPR050767">
    <property type="entry name" value="Sel1_AlgK"/>
</dbReference>
<dbReference type="EMBL" id="JEMT01017858">
    <property type="protein sequence ID" value="EXX67305.1"/>
    <property type="molecule type" value="Genomic_DNA"/>
</dbReference>